<dbReference type="AlphaFoldDB" id="A0A9P7G9Z9"/>
<reference evidence="1" key="1">
    <citation type="submission" date="2020-07" db="EMBL/GenBank/DDBJ databases">
        <authorList>
            <person name="Nieuwenhuis M."/>
            <person name="Van De Peppel L.J.J."/>
        </authorList>
    </citation>
    <scope>NUCLEOTIDE SEQUENCE</scope>
    <source>
        <strain evidence="1">AP01</strain>
        <tissue evidence="1">Mycelium</tissue>
    </source>
</reference>
<dbReference type="Proteomes" id="UP000775547">
    <property type="component" value="Unassembled WGS sequence"/>
</dbReference>
<keyword evidence="2" id="KW-1185">Reference proteome</keyword>
<proteinExistence type="predicted"/>
<protein>
    <submittedName>
        <fullName evidence="1">Uncharacterized protein</fullName>
    </submittedName>
</protein>
<dbReference type="EMBL" id="JABCKV010000117">
    <property type="protein sequence ID" value="KAG5643372.1"/>
    <property type="molecule type" value="Genomic_DNA"/>
</dbReference>
<gene>
    <name evidence="1" type="ORF">DXG03_001020</name>
</gene>
<dbReference type="OrthoDB" id="439943at2759"/>
<organism evidence="1 2">
    <name type="scientific">Asterophora parasitica</name>
    <dbReference type="NCBI Taxonomy" id="117018"/>
    <lineage>
        <taxon>Eukaryota</taxon>
        <taxon>Fungi</taxon>
        <taxon>Dikarya</taxon>
        <taxon>Basidiomycota</taxon>
        <taxon>Agaricomycotina</taxon>
        <taxon>Agaricomycetes</taxon>
        <taxon>Agaricomycetidae</taxon>
        <taxon>Agaricales</taxon>
        <taxon>Tricholomatineae</taxon>
        <taxon>Lyophyllaceae</taxon>
        <taxon>Asterophora</taxon>
    </lineage>
</organism>
<accession>A0A9P7G9Z9</accession>
<evidence type="ECO:0000313" key="2">
    <source>
        <dbReference type="Proteomes" id="UP000775547"/>
    </source>
</evidence>
<name>A0A9P7G9Z9_9AGAR</name>
<reference evidence="1" key="2">
    <citation type="submission" date="2021-10" db="EMBL/GenBank/DDBJ databases">
        <title>Phylogenomics reveals ancestral predisposition of the termite-cultivated fungus Termitomyces towards a domesticated lifestyle.</title>
        <authorList>
            <person name="Auxier B."/>
            <person name="Grum-Grzhimaylo A."/>
            <person name="Cardenas M.E."/>
            <person name="Lodge J.D."/>
            <person name="Laessoe T."/>
            <person name="Pedersen O."/>
            <person name="Smith M.E."/>
            <person name="Kuyper T.W."/>
            <person name="Franco-Molano E.A."/>
            <person name="Baroni T.J."/>
            <person name="Aanen D.K."/>
        </authorList>
    </citation>
    <scope>NUCLEOTIDE SEQUENCE</scope>
    <source>
        <strain evidence="1">AP01</strain>
        <tissue evidence="1">Mycelium</tissue>
    </source>
</reference>
<evidence type="ECO:0000313" key="1">
    <source>
        <dbReference type="EMBL" id="KAG5643372.1"/>
    </source>
</evidence>
<comment type="caution">
    <text evidence="1">The sequence shown here is derived from an EMBL/GenBank/DDBJ whole genome shotgun (WGS) entry which is preliminary data.</text>
</comment>
<sequence>MVEGEAEEVTDVQRERIAHITEGRAKFAAVSKSQWDVPESLDQSLVDASMRNIGLSVIHRTGFVQINDDAEWVQPSLASNVSAFMASIQQDPLKTLDYESRPPLAFREDANHGFVWRGNEGLQKALRGEAGNEEWTKRCMYVSNLKMALQSWYYSLF</sequence>